<feature type="repeat" description="TPR" evidence="5">
    <location>
        <begin position="146"/>
        <end position="179"/>
    </location>
</feature>
<dbReference type="SUPFAM" id="SSF48452">
    <property type="entry name" value="TPR-like"/>
    <property type="match status" value="1"/>
</dbReference>
<dbReference type="Gene3D" id="1.25.40.10">
    <property type="entry name" value="Tetratricopeptide repeat domain"/>
    <property type="match status" value="1"/>
</dbReference>
<evidence type="ECO:0000256" key="6">
    <source>
        <dbReference type="SAM" id="MobiDB-lite"/>
    </source>
</evidence>
<keyword evidence="2 5" id="KW-0802">TPR repeat</keyword>
<gene>
    <name evidence="8" type="ORF">ACHHYP_16722</name>
</gene>
<evidence type="ECO:0000256" key="2">
    <source>
        <dbReference type="ARBA" id="ARBA00022803"/>
    </source>
</evidence>
<dbReference type="InterPro" id="IPR011990">
    <property type="entry name" value="TPR-like_helical_dom_sf"/>
</dbReference>
<feature type="compositionally biased region" description="Low complexity" evidence="6">
    <location>
        <begin position="133"/>
        <end position="144"/>
    </location>
</feature>
<dbReference type="GO" id="GO:0101031">
    <property type="term" value="C:protein folding chaperone complex"/>
    <property type="evidence" value="ECO:0007669"/>
    <property type="project" value="TreeGrafter"/>
</dbReference>
<reference evidence="8 9" key="1">
    <citation type="journal article" date="2014" name="Genome Biol. Evol.">
        <title>The secreted proteins of Achlya hypogyna and Thraustotheca clavata identify the ancestral oomycete secretome and reveal gene acquisitions by horizontal gene transfer.</title>
        <authorList>
            <person name="Misner I."/>
            <person name="Blouin N."/>
            <person name="Leonard G."/>
            <person name="Richards T.A."/>
            <person name="Lane C.E."/>
        </authorList>
    </citation>
    <scope>NUCLEOTIDE SEQUENCE [LARGE SCALE GENOMIC DNA]</scope>
    <source>
        <strain evidence="8 9">ATCC 48635</strain>
    </source>
</reference>
<accession>A0A1V9Y5Y7</accession>
<evidence type="ECO:0000256" key="5">
    <source>
        <dbReference type="PROSITE-ProRule" id="PRU00339"/>
    </source>
</evidence>
<dbReference type="OrthoDB" id="2423701at2759"/>
<evidence type="ECO:0000256" key="1">
    <source>
        <dbReference type="ARBA" id="ARBA00022737"/>
    </source>
</evidence>
<dbReference type="Pfam" id="PF13877">
    <property type="entry name" value="RPAP3_C"/>
    <property type="match status" value="1"/>
</dbReference>
<proteinExistence type="inferred from homology"/>
<dbReference type="PANTHER" id="PTHR46423">
    <property type="entry name" value="RNA POLYMERASE II-ASSOCIATED PROTEIN 3"/>
    <property type="match status" value="1"/>
</dbReference>
<dbReference type="InterPro" id="IPR025986">
    <property type="entry name" value="RPAP3-like_C"/>
</dbReference>
<comment type="similarity">
    <text evidence="3">Belongs to the RPAP3 family.</text>
</comment>
<evidence type="ECO:0000259" key="7">
    <source>
        <dbReference type="Pfam" id="PF13877"/>
    </source>
</evidence>
<evidence type="ECO:0000256" key="4">
    <source>
        <dbReference type="ARBA" id="ARBA00040133"/>
    </source>
</evidence>
<evidence type="ECO:0000313" key="9">
    <source>
        <dbReference type="Proteomes" id="UP000243579"/>
    </source>
</evidence>
<dbReference type="Proteomes" id="UP000243579">
    <property type="component" value="Unassembled WGS sequence"/>
</dbReference>
<sequence>MDALAVQRQIRENASYLQDYYSDLKSWEKDIAKKEAAITGGAKKPAPRVRNAVAVNVRGSADSVSITHPLSRLQSPAHEAPTKAPPANHVYDKGYKKWESFDVEAALKEIDEPTPKTPEVAPLPAHVQRKSVPKAAPKPTSAASREVLEKEDGNTHFKAGEYMAAVKCYTRSLGYNPRNPVVLSNRAMAHLKLKEYLKAEQDTTLALQYDPVHVKSLARRATARNALGKHRLALRDAEAALALEPLNKTLQAQLKTTREAVKLAVKRASAHSVPVAIDIAPQEIVAAAPTSHEPVVVDIPTTAAAPPLQTRSIAPPKVKVKVPEKAPTTSYEFGRVWKSFRFAEEVLTLRRRYLDLVPVAALPKLFKDAIESDLLVEIVHALGTRVDASAVAFLEGLARVPRFDMVVRFLSNDERSAVATVLAEAEAVLQTSLPSLKAAYGI</sequence>
<dbReference type="PANTHER" id="PTHR46423:SF1">
    <property type="entry name" value="RNA POLYMERASE II-ASSOCIATED PROTEIN 3"/>
    <property type="match status" value="1"/>
</dbReference>
<keyword evidence="1" id="KW-0677">Repeat</keyword>
<dbReference type="AlphaFoldDB" id="A0A1V9Y5Y7"/>
<dbReference type="SMART" id="SM00028">
    <property type="entry name" value="TPR"/>
    <property type="match status" value="3"/>
</dbReference>
<dbReference type="PROSITE" id="PS50005">
    <property type="entry name" value="TPR"/>
    <property type="match status" value="1"/>
</dbReference>
<evidence type="ECO:0000313" key="8">
    <source>
        <dbReference type="EMBL" id="OQR81131.1"/>
    </source>
</evidence>
<dbReference type="EMBL" id="JNBR01002832">
    <property type="protein sequence ID" value="OQR81131.1"/>
    <property type="molecule type" value="Genomic_DNA"/>
</dbReference>
<protein>
    <recommendedName>
        <fullName evidence="4">RNA polymerase II-associated protein 3</fullName>
    </recommendedName>
</protein>
<keyword evidence="9" id="KW-1185">Reference proteome</keyword>
<dbReference type="InterPro" id="IPR051966">
    <property type="entry name" value="RPAP3"/>
</dbReference>
<dbReference type="STRING" id="1202772.A0A1V9Y5Y7"/>
<comment type="caution">
    <text evidence="8">The sequence shown here is derived from an EMBL/GenBank/DDBJ whole genome shotgun (WGS) entry which is preliminary data.</text>
</comment>
<dbReference type="InterPro" id="IPR019734">
    <property type="entry name" value="TPR_rpt"/>
</dbReference>
<organism evidence="8 9">
    <name type="scientific">Achlya hypogyna</name>
    <name type="common">Oomycete</name>
    <name type="synonym">Protoachlya hypogyna</name>
    <dbReference type="NCBI Taxonomy" id="1202772"/>
    <lineage>
        <taxon>Eukaryota</taxon>
        <taxon>Sar</taxon>
        <taxon>Stramenopiles</taxon>
        <taxon>Oomycota</taxon>
        <taxon>Saprolegniomycetes</taxon>
        <taxon>Saprolegniales</taxon>
        <taxon>Achlyaceae</taxon>
        <taxon>Achlya</taxon>
    </lineage>
</organism>
<feature type="domain" description="RNA-polymerase II-associated protein 3-like C-terminal" evidence="7">
    <location>
        <begin position="326"/>
        <end position="415"/>
    </location>
</feature>
<name>A0A1V9Y5Y7_ACHHY</name>
<evidence type="ECO:0000256" key="3">
    <source>
        <dbReference type="ARBA" id="ARBA00038275"/>
    </source>
</evidence>
<feature type="region of interest" description="Disordered" evidence="6">
    <location>
        <begin position="110"/>
        <end position="144"/>
    </location>
</feature>